<organism evidence="2 3">
    <name type="scientific">Novosphingobium indicum</name>
    <dbReference type="NCBI Taxonomy" id="462949"/>
    <lineage>
        <taxon>Bacteria</taxon>
        <taxon>Pseudomonadati</taxon>
        <taxon>Pseudomonadota</taxon>
        <taxon>Alphaproteobacteria</taxon>
        <taxon>Sphingomonadales</taxon>
        <taxon>Sphingomonadaceae</taxon>
        <taxon>Novosphingobium</taxon>
    </lineage>
</organism>
<dbReference type="Proteomes" id="UP000605099">
    <property type="component" value="Unassembled WGS sequence"/>
</dbReference>
<sequence>MRLNLIVLGLALQACSTPALAAEASVIGASAEAAMPASVAWSVTDRAIINKAKTRSLANDSGTDGWGLEYVSLRSLHLDGLPLVATRLKIHARHLKFAAWHYVGTDTALGLSAFAGTTSRLDRSSSIFPKKTKAQYAGVELALVQGENWRLRGDVFYQGGWGGRSLEADAIRMTNGEPAKARGLRATLEVPVAESGAMLSLVADVGPKALAPGEPVHHRRQLGLGLTASF</sequence>
<proteinExistence type="predicted"/>
<evidence type="ECO:0000256" key="1">
    <source>
        <dbReference type="SAM" id="SignalP"/>
    </source>
</evidence>
<dbReference type="PROSITE" id="PS51257">
    <property type="entry name" value="PROKAR_LIPOPROTEIN"/>
    <property type="match status" value="1"/>
</dbReference>
<feature type="signal peptide" evidence="1">
    <location>
        <begin position="1"/>
        <end position="21"/>
    </location>
</feature>
<keyword evidence="3" id="KW-1185">Reference proteome</keyword>
<dbReference type="EMBL" id="BMLK01000023">
    <property type="protein sequence ID" value="GGN58748.1"/>
    <property type="molecule type" value="Genomic_DNA"/>
</dbReference>
<evidence type="ECO:0000313" key="3">
    <source>
        <dbReference type="Proteomes" id="UP000605099"/>
    </source>
</evidence>
<name>A0ABQ2JYQ1_9SPHN</name>
<evidence type="ECO:0000313" key="2">
    <source>
        <dbReference type="EMBL" id="GGN58748.1"/>
    </source>
</evidence>
<comment type="caution">
    <text evidence="2">The sequence shown here is derived from an EMBL/GenBank/DDBJ whole genome shotgun (WGS) entry which is preliminary data.</text>
</comment>
<keyword evidence="1" id="KW-0732">Signal</keyword>
<protein>
    <recommendedName>
        <fullName evidence="4">DUF481 domain-containing protein</fullName>
    </recommendedName>
</protein>
<feature type="chain" id="PRO_5047521680" description="DUF481 domain-containing protein" evidence="1">
    <location>
        <begin position="22"/>
        <end position="230"/>
    </location>
</feature>
<reference evidence="3" key="1">
    <citation type="journal article" date="2019" name="Int. J. Syst. Evol. Microbiol.">
        <title>The Global Catalogue of Microorganisms (GCM) 10K type strain sequencing project: providing services to taxonomists for standard genome sequencing and annotation.</title>
        <authorList>
            <consortium name="The Broad Institute Genomics Platform"/>
            <consortium name="The Broad Institute Genome Sequencing Center for Infectious Disease"/>
            <person name="Wu L."/>
            <person name="Ma J."/>
        </authorList>
    </citation>
    <scope>NUCLEOTIDE SEQUENCE [LARGE SCALE GENOMIC DNA]</scope>
    <source>
        <strain evidence="3">CGMCC 1.6784</strain>
    </source>
</reference>
<gene>
    <name evidence="2" type="ORF">GCM10011349_38570</name>
</gene>
<evidence type="ECO:0008006" key="4">
    <source>
        <dbReference type="Google" id="ProtNLM"/>
    </source>
</evidence>
<accession>A0ABQ2JYQ1</accession>